<dbReference type="GO" id="GO:0008897">
    <property type="term" value="F:holo-[acyl-carrier-protein] synthase activity"/>
    <property type="evidence" value="ECO:0007669"/>
    <property type="project" value="UniProtKB-EC"/>
</dbReference>
<dbReference type="GO" id="GO:0019878">
    <property type="term" value="P:lysine biosynthetic process via aminoadipic acid"/>
    <property type="evidence" value="ECO:0007669"/>
    <property type="project" value="TreeGrafter"/>
</dbReference>
<dbReference type="OrthoDB" id="26719at2759"/>
<name>G8BQJ5_TETPH</name>
<dbReference type="STRING" id="1071381.G8BQJ5"/>
<reference evidence="4 5" key="1">
    <citation type="journal article" date="2011" name="Proc. Natl. Acad. Sci. U.S.A.">
        <title>Evolutionary erosion of yeast sex chromosomes by mating-type switching accidents.</title>
        <authorList>
            <person name="Gordon J.L."/>
            <person name="Armisen D."/>
            <person name="Proux-Wera E."/>
            <person name="Oheigeartaigh S.S."/>
            <person name="Byrne K.P."/>
            <person name="Wolfe K.H."/>
        </authorList>
    </citation>
    <scope>NUCLEOTIDE SEQUENCE [LARGE SCALE GENOMIC DNA]</scope>
    <source>
        <strain evidence="5">ATCC 24235 / CBS 4417 / NBRC 1672 / NRRL Y-8282 / UCD 70-5</strain>
    </source>
</reference>
<dbReference type="KEGG" id="tpf:TPHA_0C03550"/>
<dbReference type="OMA" id="PWAGIFV"/>
<dbReference type="SUPFAM" id="SSF56214">
    <property type="entry name" value="4'-phosphopantetheinyl transferase"/>
    <property type="match status" value="2"/>
</dbReference>
<dbReference type="InterPro" id="IPR050559">
    <property type="entry name" value="P-Pant_transferase_sf"/>
</dbReference>
<dbReference type="EMBL" id="HE612858">
    <property type="protein sequence ID" value="CCE62507.1"/>
    <property type="molecule type" value="Genomic_DNA"/>
</dbReference>
<evidence type="ECO:0000256" key="2">
    <source>
        <dbReference type="ARBA" id="ARBA00022679"/>
    </source>
</evidence>
<dbReference type="Proteomes" id="UP000005666">
    <property type="component" value="Chromosome 3"/>
</dbReference>
<dbReference type="eggNOG" id="KOG0945">
    <property type="taxonomic scope" value="Eukaryota"/>
</dbReference>
<protein>
    <recommendedName>
        <fullName evidence="1">holo-[acyl-carrier-protein] synthase</fullName>
        <ecNumber evidence="1">2.7.8.7</ecNumber>
    </recommendedName>
</protein>
<keyword evidence="2" id="KW-0808">Transferase</keyword>
<feature type="domain" description="4'-phosphopantetheinyl transferase" evidence="3">
    <location>
        <begin position="132"/>
        <end position="223"/>
    </location>
</feature>
<dbReference type="Pfam" id="PF01648">
    <property type="entry name" value="ACPS"/>
    <property type="match status" value="1"/>
</dbReference>
<accession>G8BQJ5</accession>
<dbReference type="GO" id="GO:0005829">
    <property type="term" value="C:cytosol"/>
    <property type="evidence" value="ECO:0007669"/>
    <property type="project" value="TreeGrafter"/>
</dbReference>
<evidence type="ECO:0000259" key="3">
    <source>
        <dbReference type="Pfam" id="PF01648"/>
    </source>
</evidence>
<dbReference type="EC" id="2.7.8.7" evidence="1"/>
<evidence type="ECO:0000313" key="5">
    <source>
        <dbReference type="Proteomes" id="UP000005666"/>
    </source>
</evidence>
<dbReference type="PANTHER" id="PTHR12215">
    <property type="entry name" value="PHOSPHOPANTETHEINE TRANSFERASE"/>
    <property type="match status" value="1"/>
</dbReference>
<dbReference type="HOGENOM" id="CLU_075352_1_0_1"/>
<evidence type="ECO:0000313" key="4">
    <source>
        <dbReference type="EMBL" id="CCE62507.1"/>
    </source>
</evidence>
<proteinExistence type="predicted"/>
<dbReference type="GO" id="GO:0000287">
    <property type="term" value="F:magnesium ion binding"/>
    <property type="evidence" value="ECO:0007669"/>
    <property type="project" value="InterPro"/>
</dbReference>
<dbReference type="GeneID" id="11533782"/>
<evidence type="ECO:0000256" key="1">
    <source>
        <dbReference type="ARBA" id="ARBA00013172"/>
    </source>
</evidence>
<dbReference type="AlphaFoldDB" id="G8BQJ5"/>
<keyword evidence="5" id="KW-1185">Reference proteome</keyword>
<dbReference type="InterPro" id="IPR008278">
    <property type="entry name" value="4-PPantetheinyl_Trfase_dom"/>
</dbReference>
<dbReference type="InterPro" id="IPR037143">
    <property type="entry name" value="4-PPantetheinyl_Trfase_dom_sf"/>
</dbReference>
<sequence length="276" mass="30986">MDSSNDFETLMDTLKNGVDNNWSAILLVLIDPTSISFLDDDYEFELALGLIPFEQRVCILNKKNNADKYKALSNKLLQLFGCGMLLDWKGSADASFTTNKFGKPSVENVSFNMSNGRNLVGMYVVNAGNVDVGIDIASFSDYNTELLNTTDVFAFEEIALFDGVAGNDLRRQLFAHLWSLKEAYIKFLGTGLSYYNALSTLNFAEELKNIYYIKDIDKNEFEKVIGGKSLTFTSYNALNNEVVSVCSENERSVDNKRPSPVVYSINIRCVIDYLDK</sequence>
<dbReference type="PANTHER" id="PTHR12215:SF10">
    <property type="entry name" value="L-AMINOADIPATE-SEMIALDEHYDE DEHYDROGENASE-PHOSPHOPANTETHEINYL TRANSFERASE"/>
    <property type="match status" value="1"/>
</dbReference>
<organism evidence="4 5">
    <name type="scientific">Tetrapisispora phaffii (strain ATCC 24235 / CBS 4417 / NBRC 1672 / NRRL Y-8282 / UCD 70-5)</name>
    <name type="common">Yeast</name>
    <name type="synonym">Fabospora phaffii</name>
    <dbReference type="NCBI Taxonomy" id="1071381"/>
    <lineage>
        <taxon>Eukaryota</taxon>
        <taxon>Fungi</taxon>
        <taxon>Dikarya</taxon>
        <taxon>Ascomycota</taxon>
        <taxon>Saccharomycotina</taxon>
        <taxon>Saccharomycetes</taxon>
        <taxon>Saccharomycetales</taxon>
        <taxon>Saccharomycetaceae</taxon>
        <taxon>Tetrapisispora</taxon>
    </lineage>
</organism>
<dbReference type="Gene3D" id="3.90.470.20">
    <property type="entry name" value="4'-phosphopantetheinyl transferase domain"/>
    <property type="match status" value="2"/>
</dbReference>
<dbReference type="RefSeq" id="XP_003684941.1">
    <property type="nucleotide sequence ID" value="XM_003684893.1"/>
</dbReference>
<gene>
    <name evidence="4" type="primary">TPHA0C03550</name>
    <name evidence="4" type="ordered locus">TPHA_0C03550</name>
</gene>